<organism evidence="2 3">
    <name type="scientific">Chlamydomonas incerta</name>
    <dbReference type="NCBI Taxonomy" id="51695"/>
    <lineage>
        <taxon>Eukaryota</taxon>
        <taxon>Viridiplantae</taxon>
        <taxon>Chlorophyta</taxon>
        <taxon>core chlorophytes</taxon>
        <taxon>Chlorophyceae</taxon>
        <taxon>CS clade</taxon>
        <taxon>Chlamydomonadales</taxon>
        <taxon>Chlamydomonadaceae</taxon>
        <taxon>Chlamydomonas</taxon>
    </lineage>
</organism>
<keyword evidence="3" id="KW-1185">Reference proteome</keyword>
<dbReference type="Proteomes" id="UP000650467">
    <property type="component" value="Unassembled WGS sequence"/>
</dbReference>
<feature type="compositionally biased region" description="Low complexity" evidence="1">
    <location>
        <begin position="271"/>
        <end position="290"/>
    </location>
</feature>
<accession>A0A835VNY2</accession>
<dbReference type="AlphaFoldDB" id="A0A835VNY2"/>
<feature type="region of interest" description="Disordered" evidence="1">
    <location>
        <begin position="419"/>
        <end position="446"/>
    </location>
</feature>
<evidence type="ECO:0000313" key="3">
    <source>
        <dbReference type="Proteomes" id="UP000650467"/>
    </source>
</evidence>
<proteinExistence type="predicted"/>
<sequence length="789" mass="80654">MQPSGGCSPGSPLPPHQQKRRLRQQPHPPAAVAAAATRRLTALDLSPFHALWPLEAVAFRAHVTALQLCVAAAAGGASGVGGNTSTGGGSDSAQGGASSSTSGSRPSSGGAVRVCAVVTDEAGWVAAREETVGGLEEALGHEGASAPAAIASALQAAAACAGGGGNGSAGGGGTPRLQLQPPGPPPTFHTVVWPHHGGEGRAPAKEAQPPRHHQQGHPHTVQSYPSTTSWLEATGRGLSQLLPHVLGSAAVPAAGLPLAAAATGRGGGGQTTQRGNAASPGSAGDASSMSSSGFWVLPSGCAGWRVRGAGNGSSSVSGGVPSSRMAGCVLLFTPQAAADLLRLAGLDGGGDGTLVPSAEPQSAQQQPQHGAGQQPLLQPALGPAARSLLPMVTVPFYARLAQMARQGAVRLSVAVAPPLPPPLPPLHPPPHQQEEPQRQQSPPQRPRRRRFLLFTSAGDQGAWRMWAAATANRSYDLLVAYYGSQMEVRQGRLYNRHARVSSISSSNNSSAVEALSGSSSSDSPGGGPDAAAATASSDAAIGAGPDFVYRSRGSKHQAVARLHALFPGLLQRYEAVAVWDDDLAAPPEHIDDIFGYFADHLAGPRGSQGDVWVAQPSLRLGSKVDHVLAAHQPHLDTAHTSFVENNACVFRSDALAALLDSGRYSGELLGWGVDYAYLAALQGAVAAEQAGAAAAAAGERRFAVMHRFQVLNPPAEAKPEGVREILKLASQEARQAQWREYAARYGITPRPEVAYACVLSAEGAAALARGLPAAQVYPGYCPEAKAAEG</sequence>
<evidence type="ECO:0000313" key="2">
    <source>
        <dbReference type="EMBL" id="KAG2422350.1"/>
    </source>
</evidence>
<name>A0A835VNY2_CHLIN</name>
<gene>
    <name evidence="2" type="ORF">HXX76_016110</name>
</gene>
<protein>
    <submittedName>
        <fullName evidence="2">Uncharacterized protein</fullName>
    </submittedName>
</protein>
<comment type="caution">
    <text evidence="2">The sequence shown here is derived from an EMBL/GenBank/DDBJ whole genome shotgun (WGS) entry which is preliminary data.</text>
</comment>
<evidence type="ECO:0000256" key="1">
    <source>
        <dbReference type="SAM" id="MobiDB-lite"/>
    </source>
</evidence>
<feature type="compositionally biased region" description="Low complexity" evidence="1">
    <location>
        <begin position="91"/>
        <end position="110"/>
    </location>
</feature>
<feature type="region of interest" description="Disordered" evidence="1">
    <location>
        <begin position="194"/>
        <end position="225"/>
    </location>
</feature>
<dbReference type="EMBL" id="JAEHOC010000112">
    <property type="protein sequence ID" value="KAG2422350.1"/>
    <property type="molecule type" value="Genomic_DNA"/>
</dbReference>
<feature type="region of interest" description="Disordered" evidence="1">
    <location>
        <begin position="351"/>
        <end position="378"/>
    </location>
</feature>
<feature type="region of interest" description="Disordered" evidence="1">
    <location>
        <begin position="262"/>
        <end position="290"/>
    </location>
</feature>
<feature type="region of interest" description="Disordered" evidence="1">
    <location>
        <begin position="505"/>
        <end position="536"/>
    </location>
</feature>
<reference evidence="2" key="1">
    <citation type="journal article" date="2020" name="bioRxiv">
        <title>Comparative genomics of Chlamydomonas.</title>
        <authorList>
            <person name="Craig R.J."/>
            <person name="Hasan A.R."/>
            <person name="Ness R.W."/>
            <person name="Keightley P.D."/>
        </authorList>
    </citation>
    <scope>NUCLEOTIDE SEQUENCE</scope>
    <source>
        <strain evidence="2">SAG 7.73</strain>
    </source>
</reference>
<feature type="region of interest" description="Disordered" evidence="1">
    <location>
        <begin position="1"/>
        <end position="32"/>
    </location>
</feature>
<feature type="region of interest" description="Disordered" evidence="1">
    <location>
        <begin position="82"/>
        <end position="110"/>
    </location>
</feature>
<dbReference type="OrthoDB" id="9985979at2759"/>
<feature type="compositionally biased region" description="Pro residues" evidence="1">
    <location>
        <begin position="419"/>
        <end position="431"/>
    </location>
</feature>
<feature type="compositionally biased region" description="Low complexity" evidence="1">
    <location>
        <begin position="356"/>
        <end position="378"/>
    </location>
</feature>
<feature type="compositionally biased region" description="Low complexity" evidence="1">
    <location>
        <begin position="1"/>
        <end position="10"/>
    </location>
</feature>